<dbReference type="Proteomes" id="UP000094526">
    <property type="component" value="Unassembled WGS sequence"/>
</dbReference>
<organism evidence="2 3">
    <name type="scientific">Cladophialophora carrionii</name>
    <dbReference type="NCBI Taxonomy" id="86049"/>
    <lineage>
        <taxon>Eukaryota</taxon>
        <taxon>Fungi</taxon>
        <taxon>Dikarya</taxon>
        <taxon>Ascomycota</taxon>
        <taxon>Pezizomycotina</taxon>
        <taxon>Eurotiomycetes</taxon>
        <taxon>Chaetothyriomycetidae</taxon>
        <taxon>Chaetothyriales</taxon>
        <taxon>Herpotrichiellaceae</taxon>
        <taxon>Cladophialophora</taxon>
    </lineage>
</organism>
<dbReference type="EMBL" id="LGRB01000015">
    <property type="protein sequence ID" value="OCT46867.1"/>
    <property type="molecule type" value="Genomic_DNA"/>
</dbReference>
<comment type="caution">
    <text evidence="2">The sequence shown here is derived from an EMBL/GenBank/DDBJ whole genome shotgun (WGS) entry which is preliminary data.</text>
</comment>
<evidence type="ECO:0000313" key="2">
    <source>
        <dbReference type="EMBL" id="OCT46867.1"/>
    </source>
</evidence>
<reference evidence="3" key="1">
    <citation type="submission" date="2015-07" db="EMBL/GenBank/DDBJ databases">
        <authorList>
            <person name="Teixeira M.M."/>
            <person name="Souza R.C."/>
            <person name="Almeida L.G."/>
            <person name="Vicente V.A."/>
            <person name="de Hoog S."/>
            <person name="Bocca A.L."/>
            <person name="de Almeida S.R."/>
            <person name="Vasconcelos A.T."/>
            <person name="Felipe M.S."/>
        </authorList>
    </citation>
    <scope>NUCLEOTIDE SEQUENCE [LARGE SCALE GENOMIC DNA]</scope>
    <source>
        <strain evidence="3">KSF</strain>
    </source>
</reference>
<dbReference type="AlphaFoldDB" id="A0A1C1CEI8"/>
<feature type="region of interest" description="Disordered" evidence="1">
    <location>
        <begin position="38"/>
        <end position="73"/>
    </location>
</feature>
<evidence type="ECO:0000313" key="3">
    <source>
        <dbReference type="Proteomes" id="UP000094526"/>
    </source>
</evidence>
<keyword evidence="3" id="KW-1185">Reference proteome</keyword>
<proteinExistence type="predicted"/>
<accession>A0A1C1CEI8</accession>
<protein>
    <submittedName>
        <fullName evidence="2">Uncharacterized protein</fullName>
    </submittedName>
</protein>
<sequence length="73" mass="7505">MLALSSPISSLHPTYSSGLAPGVRFALDLTDNGGAGMSGKDDFLFSGPQDTATLRPPADASAPFGFPRQVPAR</sequence>
<dbReference type="VEuPathDB" id="FungiDB:CLCR_02198"/>
<evidence type="ECO:0000256" key="1">
    <source>
        <dbReference type="SAM" id="MobiDB-lite"/>
    </source>
</evidence>
<name>A0A1C1CEI8_9EURO</name>
<dbReference type="STRING" id="86049.A0A1C1CEI8"/>
<gene>
    <name evidence="2" type="ORF">CLCR_02198</name>
</gene>